<name>A0A1B6K7U6_9HEMI</name>
<accession>A0A1B6K7U6</accession>
<feature type="signal peptide" evidence="1">
    <location>
        <begin position="1"/>
        <end position="22"/>
    </location>
</feature>
<protein>
    <recommendedName>
        <fullName evidence="2">Nose resistant-to-fluoxetine protein N-terminal domain-containing protein</fullName>
    </recommendedName>
</protein>
<feature type="non-terminal residue" evidence="3">
    <location>
        <position position="1"/>
    </location>
</feature>
<dbReference type="Pfam" id="PF20146">
    <property type="entry name" value="NRF"/>
    <property type="match status" value="1"/>
</dbReference>
<keyword evidence="1" id="KW-0732">Signal</keyword>
<evidence type="ECO:0000259" key="2">
    <source>
        <dbReference type="Pfam" id="PF20146"/>
    </source>
</evidence>
<dbReference type="EMBL" id="GECU01000232">
    <property type="protein sequence ID" value="JAT07475.1"/>
    <property type="molecule type" value="Transcribed_RNA"/>
</dbReference>
<evidence type="ECO:0000313" key="3">
    <source>
        <dbReference type="EMBL" id="JAT07475.1"/>
    </source>
</evidence>
<dbReference type="InterPro" id="IPR052728">
    <property type="entry name" value="O2_lipid_transport_reg"/>
</dbReference>
<proteinExistence type="predicted"/>
<feature type="non-terminal residue" evidence="3">
    <location>
        <position position="150"/>
    </location>
</feature>
<dbReference type="PANTHER" id="PTHR11161:SF0">
    <property type="entry name" value="O-ACYLTRANSFERASE LIKE PROTEIN"/>
    <property type="match status" value="1"/>
</dbReference>
<feature type="chain" id="PRO_5008586396" description="Nose resistant-to-fluoxetine protein N-terminal domain-containing protein" evidence="1">
    <location>
        <begin position="23"/>
        <end position="150"/>
    </location>
</feature>
<reference evidence="3" key="1">
    <citation type="submission" date="2015-11" db="EMBL/GenBank/DDBJ databases">
        <title>De novo transcriptome assembly of four potential Pierce s Disease insect vectors from Arizona vineyards.</title>
        <authorList>
            <person name="Tassone E.E."/>
        </authorList>
    </citation>
    <scope>NUCLEOTIDE SEQUENCE</scope>
</reference>
<feature type="domain" description="Nose resistant-to-fluoxetine protein N-terminal" evidence="2">
    <location>
        <begin position="83"/>
        <end position="146"/>
    </location>
</feature>
<dbReference type="PANTHER" id="PTHR11161">
    <property type="entry name" value="O-ACYLTRANSFERASE"/>
    <property type="match status" value="1"/>
</dbReference>
<evidence type="ECO:0000256" key="1">
    <source>
        <dbReference type="SAM" id="SignalP"/>
    </source>
</evidence>
<organism evidence="3">
    <name type="scientific">Homalodisca liturata</name>
    <dbReference type="NCBI Taxonomy" id="320908"/>
    <lineage>
        <taxon>Eukaryota</taxon>
        <taxon>Metazoa</taxon>
        <taxon>Ecdysozoa</taxon>
        <taxon>Arthropoda</taxon>
        <taxon>Hexapoda</taxon>
        <taxon>Insecta</taxon>
        <taxon>Pterygota</taxon>
        <taxon>Neoptera</taxon>
        <taxon>Paraneoptera</taxon>
        <taxon>Hemiptera</taxon>
        <taxon>Auchenorrhyncha</taxon>
        <taxon>Membracoidea</taxon>
        <taxon>Cicadellidae</taxon>
        <taxon>Cicadellinae</taxon>
        <taxon>Proconiini</taxon>
        <taxon>Homalodisca</taxon>
    </lineage>
</organism>
<gene>
    <name evidence="3" type="ORF">g.980</name>
</gene>
<dbReference type="AlphaFoldDB" id="A0A1B6K7U6"/>
<sequence length="150" mass="16645">CGFMFGVFYIIIFSALPDSVQPVSKEDFRKTFGKVHEETIKISKDISPLDIISRMRNLNKQTNHVNKSYNTIMQSPRENVTSCTRDINILFDDLAKGNIWALQMIDASSKIPSGLLAGNLVDLGAYDECVELSVNSDGVSLTGKHCLVVM</sequence>
<dbReference type="InterPro" id="IPR006621">
    <property type="entry name" value="Nose-resist-to-fluoxetine_N"/>
</dbReference>